<dbReference type="GO" id="GO:0016459">
    <property type="term" value="C:myosin complex"/>
    <property type="evidence" value="ECO:0007669"/>
    <property type="project" value="UniProtKB-KW"/>
</dbReference>
<feature type="region of interest" description="Actin-binding" evidence="9">
    <location>
        <begin position="605"/>
        <end position="627"/>
    </location>
</feature>
<dbReference type="CDD" id="cd14883">
    <property type="entry name" value="MYSc_Myo22"/>
    <property type="match status" value="1"/>
</dbReference>
<dbReference type="PANTHER" id="PTHR46049:SF5">
    <property type="entry name" value="PLECKSTRIN HOMOLOGY DOMAIN-CONTAINING FAMILY H MEMBER 3"/>
    <property type="match status" value="1"/>
</dbReference>
<dbReference type="SMART" id="SM00139">
    <property type="entry name" value="MyTH4"/>
    <property type="match status" value="2"/>
</dbReference>
<feature type="domain" description="MyTH4" evidence="13">
    <location>
        <begin position="1687"/>
        <end position="1846"/>
    </location>
</feature>
<evidence type="ECO:0000256" key="1">
    <source>
        <dbReference type="ARBA" id="ARBA00004496"/>
    </source>
</evidence>
<dbReference type="InterPro" id="IPR014352">
    <property type="entry name" value="FERM/acyl-CoA-bd_prot_sf"/>
</dbReference>
<dbReference type="InterPro" id="IPR035963">
    <property type="entry name" value="FERM_2"/>
</dbReference>
<feature type="compositionally biased region" description="Low complexity" evidence="11">
    <location>
        <begin position="1015"/>
        <end position="1028"/>
    </location>
</feature>
<evidence type="ECO:0000256" key="7">
    <source>
        <dbReference type="ARBA" id="ARBA00023175"/>
    </source>
</evidence>
<proteinExistence type="inferred from homology"/>
<dbReference type="PROSITE" id="PS51016">
    <property type="entry name" value="MYTH4"/>
    <property type="match status" value="2"/>
</dbReference>
<dbReference type="Pfam" id="PF02174">
    <property type="entry name" value="IRS"/>
    <property type="match status" value="1"/>
</dbReference>
<dbReference type="OrthoDB" id="6598190at2759"/>
<keyword evidence="16" id="KW-1185">Reference proteome</keyword>
<dbReference type="Gene3D" id="3.40.850.10">
    <property type="entry name" value="Kinesin motor domain"/>
    <property type="match status" value="1"/>
</dbReference>
<dbReference type="InterPro" id="IPR027417">
    <property type="entry name" value="P-loop_NTPase"/>
</dbReference>
<dbReference type="GO" id="GO:0003779">
    <property type="term" value="F:actin binding"/>
    <property type="evidence" value="ECO:0007669"/>
    <property type="project" value="UniProtKB-KW"/>
</dbReference>
<dbReference type="PROSITE" id="PS50096">
    <property type="entry name" value="IQ"/>
    <property type="match status" value="2"/>
</dbReference>
<evidence type="ECO:0000256" key="2">
    <source>
        <dbReference type="ARBA" id="ARBA00008314"/>
    </source>
</evidence>
<dbReference type="GO" id="GO:0009888">
    <property type="term" value="P:tissue development"/>
    <property type="evidence" value="ECO:0007669"/>
    <property type="project" value="UniProtKB-ARBA"/>
</dbReference>
<dbReference type="SMART" id="SM00015">
    <property type="entry name" value="IQ"/>
    <property type="match status" value="3"/>
</dbReference>
<dbReference type="CDD" id="cd14473">
    <property type="entry name" value="FERM_B-lobe"/>
    <property type="match status" value="2"/>
</dbReference>
<evidence type="ECO:0000256" key="10">
    <source>
        <dbReference type="SAM" id="Coils"/>
    </source>
</evidence>
<dbReference type="InterPro" id="IPR038185">
    <property type="entry name" value="MyTH4_dom_sf"/>
</dbReference>
<feature type="region of interest" description="Disordered" evidence="11">
    <location>
        <begin position="2153"/>
        <end position="2176"/>
    </location>
</feature>
<keyword evidence="7 9" id="KW-0505">Motor protein</keyword>
<dbReference type="Pfam" id="PF00784">
    <property type="entry name" value="MyTH4"/>
    <property type="match status" value="2"/>
</dbReference>
<evidence type="ECO:0000259" key="12">
    <source>
        <dbReference type="PROSITE" id="PS50057"/>
    </source>
</evidence>
<dbReference type="CDD" id="cd13204">
    <property type="entry name" value="FERM_C2_myosin_like"/>
    <property type="match status" value="1"/>
</dbReference>
<dbReference type="Proteomes" id="UP000325440">
    <property type="component" value="Unassembled WGS sequence"/>
</dbReference>
<dbReference type="InterPro" id="IPR011993">
    <property type="entry name" value="PH-like_dom_sf"/>
</dbReference>
<feature type="region of interest" description="Disordered" evidence="11">
    <location>
        <begin position="914"/>
        <end position="956"/>
    </location>
</feature>
<dbReference type="Gene3D" id="6.20.240.20">
    <property type="match status" value="1"/>
</dbReference>
<dbReference type="InterPro" id="IPR019748">
    <property type="entry name" value="FERM_central"/>
</dbReference>
<keyword evidence="10" id="KW-0175">Coiled coil</keyword>
<dbReference type="SUPFAM" id="SSF50729">
    <property type="entry name" value="PH domain-like"/>
    <property type="match status" value="2"/>
</dbReference>
<dbReference type="InterPro" id="IPR000857">
    <property type="entry name" value="MyTH4_dom"/>
</dbReference>
<dbReference type="PANTHER" id="PTHR46049">
    <property type="entry name" value="AGAP003327-PA"/>
    <property type="match status" value="1"/>
</dbReference>
<dbReference type="Gene3D" id="3.10.20.90">
    <property type="entry name" value="Phosphatidylinositol 3-kinase Catalytic Subunit, Chain A, domain 1"/>
    <property type="match status" value="2"/>
</dbReference>
<dbReference type="Gene3D" id="1.20.5.190">
    <property type="match status" value="1"/>
</dbReference>
<dbReference type="InterPro" id="IPR002404">
    <property type="entry name" value="IRS_PTB"/>
</dbReference>
<dbReference type="Gene3D" id="1.20.120.720">
    <property type="entry name" value="Myosin VI head, motor domain, U50 subdomain"/>
    <property type="match status" value="1"/>
</dbReference>
<dbReference type="SUPFAM" id="SSF47031">
    <property type="entry name" value="Second domain of FERM"/>
    <property type="match status" value="2"/>
</dbReference>
<dbReference type="Pfam" id="PF21989">
    <property type="entry name" value="RA_2"/>
    <property type="match status" value="2"/>
</dbReference>
<reference evidence="15 16" key="1">
    <citation type="submission" date="2019-08" db="EMBL/GenBank/DDBJ databases">
        <authorList>
            <person name="Alioto T."/>
            <person name="Alioto T."/>
            <person name="Gomez Garrido J."/>
        </authorList>
    </citation>
    <scope>NUCLEOTIDE SEQUENCE [LARGE SCALE GENOMIC DNA]</scope>
</reference>
<feature type="domain" description="FERM" evidence="12">
    <location>
        <begin position="1277"/>
        <end position="1605"/>
    </location>
</feature>
<dbReference type="GO" id="GO:0071944">
    <property type="term" value="C:cell periphery"/>
    <property type="evidence" value="ECO:0007669"/>
    <property type="project" value="UniProtKB-ARBA"/>
</dbReference>
<keyword evidence="6 9" id="KW-0518">Myosin</keyword>
<feature type="coiled-coil region" evidence="10">
    <location>
        <begin position="809"/>
        <end position="853"/>
    </location>
</feature>
<dbReference type="PROSITE" id="PS50057">
    <property type="entry name" value="FERM_3"/>
    <property type="match status" value="2"/>
</dbReference>
<evidence type="ECO:0000256" key="9">
    <source>
        <dbReference type="PROSITE-ProRule" id="PRU00782"/>
    </source>
</evidence>
<dbReference type="InterPro" id="IPR000048">
    <property type="entry name" value="IQ_motif_EF-hand-BS"/>
</dbReference>
<dbReference type="Pfam" id="PF00612">
    <property type="entry name" value="IQ"/>
    <property type="match status" value="2"/>
</dbReference>
<evidence type="ECO:0000256" key="8">
    <source>
        <dbReference type="ARBA" id="ARBA00023203"/>
    </source>
</evidence>
<dbReference type="SUPFAM" id="SSF54236">
    <property type="entry name" value="Ubiquitin-like"/>
    <property type="match status" value="2"/>
</dbReference>
<dbReference type="InterPro" id="IPR036961">
    <property type="entry name" value="Kinesin_motor_dom_sf"/>
</dbReference>
<accession>A0A5E4MAM4</accession>
<dbReference type="CDD" id="cd17208">
    <property type="entry name" value="FERM_F1_DdMyo7_like"/>
    <property type="match status" value="2"/>
</dbReference>
<dbReference type="Pfam" id="PF00373">
    <property type="entry name" value="FERM_M"/>
    <property type="match status" value="2"/>
</dbReference>
<feature type="compositionally biased region" description="Pro residues" evidence="11">
    <location>
        <begin position="940"/>
        <end position="950"/>
    </location>
</feature>
<evidence type="ECO:0000256" key="5">
    <source>
        <dbReference type="ARBA" id="ARBA00022840"/>
    </source>
</evidence>
<dbReference type="PROSITE" id="PS51456">
    <property type="entry name" value="MYOSIN_MOTOR"/>
    <property type="match status" value="1"/>
</dbReference>
<keyword evidence="8 9" id="KW-0009">Actin-binding</keyword>
<dbReference type="SUPFAM" id="SSF52540">
    <property type="entry name" value="P-loop containing nucleoside triphosphate hydrolases"/>
    <property type="match status" value="1"/>
</dbReference>
<dbReference type="PRINTS" id="PR00193">
    <property type="entry name" value="MYOSINHEAVY"/>
</dbReference>
<evidence type="ECO:0000259" key="13">
    <source>
        <dbReference type="PROSITE" id="PS51016"/>
    </source>
</evidence>
<dbReference type="GO" id="GO:0030182">
    <property type="term" value="P:neuron differentiation"/>
    <property type="evidence" value="ECO:0007669"/>
    <property type="project" value="UniProtKB-ARBA"/>
</dbReference>
<dbReference type="GO" id="GO:0009887">
    <property type="term" value="P:animal organ morphogenesis"/>
    <property type="evidence" value="ECO:0007669"/>
    <property type="project" value="UniProtKB-ARBA"/>
</dbReference>
<dbReference type="SMART" id="SM00242">
    <property type="entry name" value="MYSc"/>
    <property type="match status" value="1"/>
</dbReference>
<dbReference type="CDD" id="cd23767">
    <property type="entry name" value="IQCD"/>
    <property type="match status" value="1"/>
</dbReference>
<comment type="subcellular location">
    <subcellularLocation>
        <location evidence="1">Cytoplasm</location>
    </subcellularLocation>
</comment>
<dbReference type="Pfam" id="PF00063">
    <property type="entry name" value="Myosin_head"/>
    <property type="match status" value="1"/>
</dbReference>
<feature type="binding site" evidence="9">
    <location>
        <begin position="132"/>
        <end position="139"/>
    </location>
    <ligand>
        <name>ATP</name>
        <dbReference type="ChEBI" id="CHEBI:30616"/>
    </ligand>
</feature>
<dbReference type="InterPro" id="IPR051724">
    <property type="entry name" value="Actin_motor_Myosin"/>
</dbReference>
<evidence type="ECO:0000313" key="15">
    <source>
        <dbReference type="EMBL" id="VVC26928.1"/>
    </source>
</evidence>
<evidence type="ECO:0000256" key="4">
    <source>
        <dbReference type="ARBA" id="ARBA00022741"/>
    </source>
</evidence>
<dbReference type="InterPro" id="IPR019749">
    <property type="entry name" value="Band_41_domain"/>
</dbReference>
<comment type="similarity">
    <text evidence="2 9">Belongs to the TRAFAC class myosin-kinesin ATPase superfamily. Myosin family.</text>
</comment>
<feature type="domain" description="FERM" evidence="12">
    <location>
        <begin position="1851"/>
        <end position="2153"/>
    </location>
</feature>
<dbReference type="EMBL" id="CABPRJ010000053">
    <property type="protein sequence ID" value="VVC26928.1"/>
    <property type="molecule type" value="Genomic_DNA"/>
</dbReference>
<dbReference type="Gene3D" id="1.25.40.530">
    <property type="entry name" value="MyTH4 domain"/>
    <property type="match status" value="2"/>
</dbReference>
<keyword evidence="4 9" id="KW-0547">Nucleotide-binding</keyword>
<dbReference type="InterPro" id="IPR001609">
    <property type="entry name" value="Myosin_head_motor_dom-like"/>
</dbReference>
<name>A0A5E4MAM4_9HEMI</name>
<feature type="domain" description="Myosin motor" evidence="14">
    <location>
        <begin position="39"/>
        <end position="724"/>
    </location>
</feature>
<keyword evidence="5 9" id="KW-0067">ATP-binding</keyword>
<dbReference type="GO" id="GO:0003774">
    <property type="term" value="F:cytoskeletal motor activity"/>
    <property type="evidence" value="ECO:0007669"/>
    <property type="project" value="UniProtKB-UniRule"/>
</dbReference>
<sequence>MSTAAACSEGAGSSRQTTTKTAVAMTVAGRCSGDEQESCGIPDMTSISDIDEDVINRNLQTRYSENHIYTYTGTILVAVNPYKELGIYSNDYVFQYHGSKIGVLEPHVFAVAEAAYTSLQTGDIDQSCVISGESGAGKTETTKFILQYLCSVTSNVSTWVEQQILEANTILESFGNAKTARNDNSSRFGKFMQVCFDSKWMIKGCIIQDYLLEQSRITFQSAGERNYHVFYQLAEGARHNKDLVVLYRLKPPEFYNYLNQSGCIKIDGVSDVHKFDALRLAFNVLRIPLNMVDGIFCVLSAILWLGNTVFRDVDGEKCQLTEKDREILAVVSHLLGLNLEDVIHVALLRQINVRGNITEIPLKLPEAIENRHAMAKALYSRTFVWLVNHINTCTNPGQDSSRFLGVLDIFGFENFTINSFEQLCINYTNEKLHKFFNHYVFALEQEIYRQEEIKFSHIQFTDNTSCLELIEKPPRCILKLLTEQCHMPKGSDTTYLMNLHTEFENHLNFVKGDDRRKWESEFSIIHYAGSVTYTASGFVDKNRDVQQDVFFDFMTRSSNVFVRELVKYQDLLGSTVSRMGSANSTSTRGTTKGRPTVSDTFRHQLQALVDVLQSTNPWYVRCIKPNMIKAPNHYNEKLVLDQLKYLGMLDIIRIRKEGYPIHLPFNEFLCRYRCLIKKKLPDEERSAVEVFLTLQKIPSEDCQIGKTKVFLRNKAHEPLEDKRKAMLNLMATTIQRTWKGHFTRKDYIKIKSAVVIIQTAFKSWKQRLEFLKKRRAAIVIQSHLRGVFAREVAAALREMRRVEEEMWKRERIEEEKRKAIQVKETNQEKDDQLDDLQIKKDEKLSEIEFAKLAEQLNSRLHVDPAHESVDLDNLFAFLSDVQSGGRSVDGAVGDHMKEILESVIQREIERVETENVKGLENSSPPVSNGVVPALANLPEPSHPPPPPPPFNTQQPVVAKDNSEPIYDAVLPRDEDNVSPPPLPTPPHKMTRAKSPVIQTTEGPHCRSVSPTAVLSSPRQSRPSSRNSNTESTNWKYNNGAEDTERERDQRRKFRVEKKLQEMENIQEKLNIDPLQDNYHDILEFAANHFNAHERSPEGTIIATLKRKSKSLEKIPMYEMVSFHRGSTIPTSHIHMYDPDNITIAISIFRDLSKYTRGDIKQDNEVQIIQTIIGAGINREELRDEIFVQCMRQATNNPNIESTERVWLLICLTIVAFQPSKLLYKYFVSFLRKNLQCEGKLKQYVQWCLDNCKNTKVSCRQYPPSTVEIAAMRRLGTIVCRFFFLDGRTKAIDIHPTDTASDAVYKLADKLCLRSIDGWSIYQSRSDGEEHVRAHHYLYDIIATWQSKQQIKQTTQTSSFPSLSRRSSNTTLTSGENRFIFKRRLFRHSREISQDPIEVNLLYAQAVYSVVKCDDFPVSEKVALQLAGLQCQVSLGDPKESTLEYYADVENYIPIRISRIRSSDSWVPILAQAHQQYGAGRSELMAKVLYLSCVMQYPLYGTTMFQVTYRGYWSYGNSLILGVNCEGLMLIKPEDKFVMYEFLYSDVESIFLDPSDCFLTINLMRHQNDSISAHKCFVFETQQKSEIGSLIVSYCPGLAGWIIENEAPVKAITNDDRIRLYHNVINCRRNLIDSDMLNKPQDASGSFLKNTLRRLSKHKLEKLWAEHIGSLSEHSETYKGFSGSYWSFSRQLISQSLSRLSEQDEQIALQMFQIILKYAGLGQNEVVRRAEDEHVTLIQNVMERSMRKESLLSELYLQLIKQTTEHPDPNSRVNLRHWALLSLTCSVILPPQRNVRKYLIAHLRKCAGDCVTEEGKYARFAEKCVSKTQGTRRRQWPPSREEILCTINRRLIYARFHFMDGQYHAIEFHPSSTAKDVVEIVKNKIGLRKTAMGYAIYEVLGNSERSLVAEEKLADVMSKWERYRNANTGTANTSKPIRKHSHIFLFKKHLFLDQYMDLDDPVEKELLYYQVLHGLRCDRFPVTDNEAVMLTALQAQVELGDGETGVVEYRQVSCHCLPSRLLTNVPNDDVAMHHQSLRGMSSAEAKKAFLNLIKSWPLHRATIFDVMQSFTSNWPRVLWLAVDQAGLHLLEHRSRNALCSYEYDSILSYSPAVNCLMIITGSDKKQSKIILTTSQAFQVANLIREYTEVLQSPQTFKKRDGTGRKNGLNGSSSRPVSILHKPAPAIEILQNT</sequence>
<dbReference type="Gene3D" id="2.30.29.30">
    <property type="entry name" value="Pleckstrin-homology domain (PH domain)/Phosphotyrosine-binding domain (PTB)"/>
    <property type="match status" value="2"/>
</dbReference>
<feature type="region of interest" description="Disordered" evidence="11">
    <location>
        <begin position="970"/>
        <end position="1049"/>
    </location>
</feature>
<organism evidence="15 16">
    <name type="scientific">Cinara cedri</name>
    <dbReference type="NCBI Taxonomy" id="506608"/>
    <lineage>
        <taxon>Eukaryota</taxon>
        <taxon>Metazoa</taxon>
        <taxon>Ecdysozoa</taxon>
        <taxon>Arthropoda</taxon>
        <taxon>Hexapoda</taxon>
        <taxon>Insecta</taxon>
        <taxon>Pterygota</taxon>
        <taxon>Neoptera</taxon>
        <taxon>Paraneoptera</taxon>
        <taxon>Hemiptera</taxon>
        <taxon>Sternorrhyncha</taxon>
        <taxon>Aphidomorpha</taxon>
        <taxon>Aphidoidea</taxon>
        <taxon>Aphididae</taxon>
        <taxon>Lachninae</taxon>
        <taxon>Cinara</taxon>
    </lineage>
</organism>
<dbReference type="GO" id="GO:0005524">
    <property type="term" value="F:ATP binding"/>
    <property type="evidence" value="ECO:0007669"/>
    <property type="project" value="UniProtKB-UniRule"/>
</dbReference>
<keyword evidence="3" id="KW-0963">Cytoplasm</keyword>
<dbReference type="Gene3D" id="1.20.58.530">
    <property type="match status" value="1"/>
</dbReference>
<gene>
    <name evidence="15" type="ORF">CINCED_3A012016</name>
</gene>
<dbReference type="InterPro" id="IPR000299">
    <property type="entry name" value="FERM_domain"/>
</dbReference>
<dbReference type="GO" id="GO:0005737">
    <property type="term" value="C:cytoplasm"/>
    <property type="evidence" value="ECO:0007669"/>
    <property type="project" value="UniProtKB-SubCell"/>
</dbReference>
<evidence type="ECO:0000313" key="16">
    <source>
        <dbReference type="Proteomes" id="UP000325440"/>
    </source>
</evidence>
<protein>
    <submittedName>
        <fullName evidence="15">Uncharacterized protein</fullName>
    </submittedName>
</protein>
<dbReference type="Gene3D" id="1.20.80.10">
    <property type="match status" value="2"/>
</dbReference>
<dbReference type="Gene3D" id="1.10.10.820">
    <property type="match status" value="1"/>
</dbReference>
<evidence type="ECO:0000259" key="14">
    <source>
        <dbReference type="PROSITE" id="PS51456"/>
    </source>
</evidence>
<evidence type="ECO:0000256" key="11">
    <source>
        <dbReference type="SAM" id="MobiDB-lite"/>
    </source>
</evidence>
<dbReference type="CDD" id="cd22249">
    <property type="entry name" value="UDM1_RNF168_RNF169-like"/>
    <property type="match status" value="1"/>
</dbReference>
<evidence type="ECO:0000256" key="3">
    <source>
        <dbReference type="ARBA" id="ARBA00022490"/>
    </source>
</evidence>
<evidence type="ECO:0000256" key="6">
    <source>
        <dbReference type="ARBA" id="ARBA00023123"/>
    </source>
</evidence>
<dbReference type="InterPro" id="IPR029071">
    <property type="entry name" value="Ubiquitin-like_domsf"/>
</dbReference>
<dbReference type="FunFam" id="1.10.10.820:FF:000001">
    <property type="entry name" value="Myosin heavy chain"/>
    <property type="match status" value="1"/>
</dbReference>
<feature type="domain" description="MyTH4" evidence="13">
    <location>
        <begin position="1123"/>
        <end position="1272"/>
    </location>
</feature>
<dbReference type="SMART" id="SM00295">
    <property type="entry name" value="B41"/>
    <property type="match status" value="2"/>
</dbReference>